<dbReference type="Proteomes" id="UP000028582">
    <property type="component" value="Unassembled WGS sequence"/>
</dbReference>
<proteinExistence type="predicted"/>
<evidence type="ECO:0000313" key="1">
    <source>
        <dbReference type="EMBL" id="ETO86104.1"/>
    </source>
</evidence>
<protein>
    <submittedName>
        <fullName evidence="1">Uncharacterized protein</fullName>
    </submittedName>
</protein>
<comment type="caution">
    <text evidence="1">The sequence shown here is derived from an EMBL/GenBank/DDBJ whole genome shotgun (WGS) entry which is preliminary data.</text>
</comment>
<reference evidence="1 2" key="1">
    <citation type="submission" date="2013-11" db="EMBL/GenBank/DDBJ databases">
        <title>The Genome Sequence of Phytophthora parasitica P1976.</title>
        <authorList>
            <consortium name="The Broad Institute Genomics Platform"/>
            <person name="Russ C."/>
            <person name="Tyler B."/>
            <person name="Panabieres F."/>
            <person name="Shan W."/>
            <person name="Tripathy S."/>
            <person name="Grunwald N."/>
            <person name="Machado M."/>
            <person name="Johnson C.S."/>
            <person name="Walker B."/>
            <person name="Young S."/>
            <person name="Zeng Q."/>
            <person name="Gargeya S."/>
            <person name="Fitzgerald M."/>
            <person name="Haas B."/>
            <person name="Abouelleil A."/>
            <person name="Allen A.W."/>
            <person name="Alvarado L."/>
            <person name="Arachchi H.M."/>
            <person name="Berlin A.M."/>
            <person name="Chapman S.B."/>
            <person name="Gainer-Dewar J."/>
            <person name="Goldberg J."/>
            <person name="Griggs A."/>
            <person name="Gujja S."/>
            <person name="Hansen M."/>
            <person name="Howarth C."/>
            <person name="Imamovic A."/>
            <person name="Ireland A."/>
            <person name="Larimer J."/>
            <person name="McCowan C."/>
            <person name="Murphy C."/>
            <person name="Pearson M."/>
            <person name="Poon T.W."/>
            <person name="Priest M."/>
            <person name="Roberts A."/>
            <person name="Saif S."/>
            <person name="Shea T."/>
            <person name="Sisk P."/>
            <person name="Sykes S."/>
            <person name="Wortman J."/>
            <person name="Nusbaum C."/>
            <person name="Birren B."/>
        </authorList>
    </citation>
    <scope>NUCLEOTIDE SEQUENCE [LARGE SCALE GENOMIC DNA]</scope>
    <source>
        <strain evidence="1 2">P1976</strain>
    </source>
</reference>
<sequence>MYQSLGVQCCGGLALMRSKCRHQCNFHRTRSERSKKGKRARQTFADASQAPILFCIAEVQLAPLNPSG</sequence>
<dbReference type="EMBL" id="ANJA01000081">
    <property type="protein sequence ID" value="ETO86104.1"/>
    <property type="molecule type" value="Genomic_DNA"/>
</dbReference>
<name>A0A081B4P3_PHYNI</name>
<accession>A0A081B4P3</accession>
<organism evidence="1 2">
    <name type="scientific">Phytophthora nicotianae P1976</name>
    <dbReference type="NCBI Taxonomy" id="1317066"/>
    <lineage>
        <taxon>Eukaryota</taxon>
        <taxon>Sar</taxon>
        <taxon>Stramenopiles</taxon>
        <taxon>Oomycota</taxon>
        <taxon>Peronosporomycetes</taxon>
        <taxon>Peronosporales</taxon>
        <taxon>Peronosporaceae</taxon>
        <taxon>Phytophthora</taxon>
    </lineage>
</organism>
<gene>
    <name evidence="1" type="ORF">F444_00323</name>
</gene>
<evidence type="ECO:0000313" key="2">
    <source>
        <dbReference type="Proteomes" id="UP000028582"/>
    </source>
</evidence>
<dbReference type="AlphaFoldDB" id="A0A081B4P3"/>